<dbReference type="STRING" id="583355.Caka_2166"/>
<dbReference type="InterPro" id="IPR059100">
    <property type="entry name" value="TSP3_bac"/>
</dbReference>
<reference evidence="7 8" key="1">
    <citation type="journal article" date="2010" name="Stand. Genomic Sci.">
        <title>Complete genome sequence of Coraliomargarita akajimensis type strain (04OKA010-24).</title>
        <authorList>
            <person name="Mavromatis K."/>
            <person name="Abt B."/>
            <person name="Brambilla E."/>
            <person name="Lapidus A."/>
            <person name="Copeland A."/>
            <person name="Deshpande S."/>
            <person name="Nolan M."/>
            <person name="Lucas S."/>
            <person name="Tice H."/>
            <person name="Cheng J.F."/>
            <person name="Han C."/>
            <person name="Detter J.C."/>
            <person name="Woyke T."/>
            <person name="Goodwin L."/>
            <person name="Pitluck S."/>
            <person name="Held B."/>
            <person name="Brettin T."/>
            <person name="Tapia R."/>
            <person name="Ivanova N."/>
            <person name="Mikhailova N."/>
            <person name="Pati A."/>
            <person name="Liolios K."/>
            <person name="Chen A."/>
            <person name="Palaniappan K."/>
            <person name="Land M."/>
            <person name="Hauser L."/>
            <person name="Chang Y.J."/>
            <person name="Jeffries C.D."/>
            <person name="Rohde M."/>
            <person name="Goker M."/>
            <person name="Bristow J."/>
            <person name="Eisen J.A."/>
            <person name="Markowitz V."/>
            <person name="Hugenholtz P."/>
            <person name="Klenk H.P."/>
            <person name="Kyrpides N.C."/>
        </authorList>
    </citation>
    <scope>NUCLEOTIDE SEQUENCE [LARGE SCALE GENOMIC DNA]</scope>
    <source>
        <strain evidence="8">DSM 45221 / IAM 15411 / JCM 23193 / KCTC 12865</strain>
    </source>
</reference>
<feature type="chain" id="PRO_5003070844" description="EF-hand domain-containing protein" evidence="6">
    <location>
        <begin position="24"/>
        <end position="298"/>
    </location>
</feature>
<keyword evidence="4" id="KW-0106">Calcium</keyword>
<dbReference type="eggNOG" id="COG2885">
    <property type="taxonomic scope" value="Bacteria"/>
</dbReference>
<sequence>MFLCPSRIRCVCVGLLLCGQAWAYDGDDSGVSDVYEQLHGRTLAAAEDLDRDGYSNYMESLWGSDPLDAQSPGDLQFTIQGSQGQIRVPNEVGLRYRIVHKSELADPSWTEPAAFTVSDGTTPLRSWLLPSSAQGFFRIELAEPLHSDGDGLNDWEEATLGTDPLLADTDDDLLDDAVETMVAGSDPHKVDSDDDGFVDRDEHLSGSDPSDPKSWPPEITQNPWSQPVTIVNDAAPIGSMSEVWSQAVTIQNTAAPVEGQSEIWSAPVSVQNDALAVGLLDEVWSAPIVILNTYSTGG</sequence>
<dbReference type="HOGENOM" id="CLU_932892_0_0_0"/>
<feature type="compositionally biased region" description="Basic and acidic residues" evidence="5">
    <location>
        <begin position="186"/>
        <end position="205"/>
    </location>
</feature>
<evidence type="ECO:0000256" key="4">
    <source>
        <dbReference type="ARBA" id="ARBA00022837"/>
    </source>
</evidence>
<evidence type="ECO:0008006" key="9">
    <source>
        <dbReference type="Google" id="ProtNLM"/>
    </source>
</evidence>
<evidence type="ECO:0000256" key="1">
    <source>
        <dbReference type="ARBA" id="ARBA00004613"/>
    </source>
</evidence>
<dbReference type="AlphaFoldDB" id="D5EM24"/>
<evidence type="ECO:0000313" key="7">
    <source>
        <dbReference type="EMBL" id="ADE55184.1"/>
    </source>
</evidence>
<evidence type="ECO:0000256" key="2">
    <source>
        <dbReference type="ARBA" id="ARBA00022525"/>
    </source>
</evidence>
<evidence type="ECO:0000256" key="5">
    <source>
        <dbReference type="SAM" id="MobiDB-lite"/>
    </source>
</evidence>
<dbReference type="Proteomes" id="UP000000925">
    <property type="component" value="Chromosome"/>
</dbReference>
<evidence type="ECO:0000313" key="8">
    <source>
        <dbReference type="Proteomes" id="UP000000925"/>
    </source>
</evidence>
<feature type="region of interest" description="Disordered" evidence="5">
    <location>
        <begin position="182"/>
        <end position="226"/>
    </location>
</feature>
<proteinExistence type="predicted"/>
<accession>D5EM24</accession>
<gene>
    <name evidence="7" type="ordered locus">Caka_2166</name>
</gene>
<dbReference type="KEGG" id="caa:Caka_2166"/>
<evidence type="ECO:0000256" key="6">
    <source>
        <dbReference type="SAM" id="SignalP"/>
    </source>
</evidence>
<keyword evidence="8" id="KW-1185">Reference proteome</keyword>
<feature type="signal peptide" evidence="6">
    <location>
        <begin position="1"/>
        <end position="23"/>
    </location>
</feature>
<dbReference type="EMBL" id="CP001998">
    <property type="protein sequence ID" value="ADE55184.1"/>
    <property type="molecule type" value="Genomic_DNA"/>
</dbReference>
<keyword evidence="3 6" id="KW-0732">Signal</keyword>
<organism evidence="7 8">
    <name type="scientific">Coraliomargarita akajimensis (strain DSM 45221 / IAM 15411 / JCM 23193 / KCTC 12865 / 04OKA010-24)</name>
    <dbReference type="NCBI Taxonomy" id="583355"/>
    <lineage>
        <taxon>Bacteria</taxon>
        <taxon>Pseudomonadati</taxon>
        <taxon>Verrucomicrobiota</taxon>
        <taxon>Opitutia</taxon>
        <taxon>Puniceicoccales</taxon>
        <taxon>Coraliomargaritaceae</taxon>
        <taxon>Coraliomargarita</taxon>
    </lineage>
</organism>
<keyword evidence="2" id="KW-0964">Secreted</keyword>
<comment type="subcellular location">
    <subcellularLocation>
        <location evidence="1">Secreted</location>
    </subcellularLocation>
</comment>
<protein>
    <recommendedName>
        <fullName evidence="9">EF-hand domain-containing protein</fullName>
    </recommendedName>
</protein>
<name>D5EM24_CORAD</name>
<dbReference type="Pfam" id="PF18884">
    <property type="entry name" value="TSP3_bac"/>
    <property type="match status" value="3"/>
</dbReference>
<evidence type="ECO:0000256" key="3">
    <source>
        <dbReference type="ARBA" id="ARBA00022729"/>
    </source>
</evidence>